<accession>A0A5P1RBT0</accession>
<name>A0A5P1RBT0_9GAMM</name>
<dbReference type="OrthoDB" id="9554317at2"/>
<sequence>MRKFKCYWLLNSVQSTIKDEHICGYHVCDSSQIVNERSSLGADGRRFFDVLQQSTGLYNHSLWVFRDDEFQSQEEANSFSDIFRVVAESYYNFGASSSGLIIVDSNSNEIITIQPPQVEAYQSIKLDTVNEDDLTRIFKLSEKLRSINREKTNCFFSILDYLRDIRASPSFVGELALWSFVEHYWAQNRSGNTDIYKSLKSLLEEVYIDKQDRKDFNLLVRSVGHDLGKSYNEHILRNILAHGKHMTLKENWTENNWNNFNKVHEQLLSIVLIGIEKRIYAA</sequence>
<dbReference type="RefSeq" id="WP_138987347.1">
    <property type="nucleotide sequence ID" value="NZ_CP043869.1"/>
</dbReference>
<dbReference type="Proteomes" id="UP000324760">
    <property type="component" value="Chromosome"/>
</dbReference>
<dbReference type="KEGG" id="ncu:F0U83_08405"/>
<dbReference type="AlphaFoldDB" id="A0A5P1RBT0"/>
<protein>
    <recommendedName>
        <fullName evidence="3">Apea-like HEPN domain-containing protein</fullName>
    </recommendedName>
</protein>
<evidence type="ECO:0008006" key="3">
    <source>
        <dbReference type="Google" id="ProtNLM"/>
    </source>
</evidence>
<proteinExistence type="predicted"/>
<organism evidence="1 2">
    <name type="scientific">Neptunomonas concharum</name>
    <dbReference type="NCBI Taxonomy" id="1031538"/>
    <lineage>
        <taxon>Bacteria</taxon>
        <taxon>Pseudomonadati</taxon>
        <taxon>Pseudomonadota</taxon>
        <taxon>Gammaproteobacteria</taxon>
        <taxon>Oceanospirillales</taxon>
        <taxon>Oceanospirillaceae</taxon>
        <taxon>Neptunomonas</taxon>
    </lineage>
</organism>
<dbReference type="EMBL" id="CP043869">
    <property type="protein sequence ID" value="QEQ96735.1"/>
    <property type="molecule type" value="Genomic_DNA"/>
</dbReference>
<keyword evidence="2" id="KW-1185">Reference proteome</keyword>
<gene>
    <name evidence="1" type="ORF">F0U83_08405</name>
</gene>
<evidence type="ECO:0000313" key="1">
    <source>
        <dbReference type="EMBL" id="QEQ96735.1"/>
    </source>
</evidence>
<reference evidence="1 2" key="1">
    <citation type="journal article" date="2019" name="Biochem. Eng. J.">
        <title>Metabolic engineering of the marine bacteria Neptunomonas concharum for the production of acetoin and meso-2,3-butanediol from acetate.</title>
        <authorList>
            <person name="Li W."/>
            <person name="Pu N."/>
            <person name="Liu C.-X."/>
            <person name="Yuan Q.-P."/>
            <person name="Li Z.-J."/>
        </authorList>
    </citation>
    <scope>NUCLEOTIDE SEQUENCE [LARGE SCALE GENOMIC DNA]</scope>
    <source>
        <strain evidence="1 2">JCM17730</strain>
    </source>
</reference>
<evidence type="ECO:0000313" key="2">
    <source>
        <dbReference type="Proteomes" id="UP000324760"/>
    </source>
</evidence>